<organism evidence="2 3">
    <name type="scientific">Anaerobutyricum hallii</name>
    <dbReference type="NCBI Taxonomy" id="39488"/>
    <lineage>
        <taxon>Bacteria</taxon>
        <taxon>Bacillati</taxon>
        <taxon>Bacillota</taxon>
        <taxon>Clostridia</taxon>
        <taxon>Lachnospirales</taxon>
        <taxon>Lachnospiraceae</taxon>
        <taxon>Anaerobutyricum</taxon>
    </lineage>
</organism>
<proteinExistence type="predicted"/>
<feature type="transmembrane region" description="Helical" evidence="1">
    <location>
        <begin position="12"/>
        <end position="39"/>
    </location>
</feature>
<keyword evidence="1" id="KW-1133">Transmembrane helix</keyword>
<evidence type="ECO:0000313" key="3">
    <source>
        <dbReference type="Proteomes" id="UP000217549"/>
    </source>
</evidence>
<reference evidence="3" key="1">
    <citation type="submission" date="2017-09" db="EMBL/GenBank/DDBJ databases">
        <authorList>
            <person name="Shetty A S."/>
        </authorList>
    </citation>
    <scope>NUCLEOTIDE SEQUENCE [LARGE SCALE GENOMIC DNA]</scope>
</reference>
<accession>A0A285PX95</accession>
<evidence type="ECO:0000256" key="1">
    <source>
        <dbReference type="SAM" id="Phobius"/>
    </source>
</evidence>
<gene>
    <name evidence="2" type="ORF">EHLA_3228</name>
</gene>
<protein>
    <recommendedName>
        <fullName evidence="4">Pilus assembly protein</fullName>
    </recommendedName>
</protein>
<sequence length="172" mass="19275">MIGIRKMDNRGMMTVEAACIVPIILMIIVIEIFFGIFLIDMSSVKSETIRLADETADVWKTDGNLIDGTYKPQQLLSRNKNFLRHNNRGQLIGKAKARLAKRISTRLSGTTLCKNGVSFSEDKVSASASIRFLIPVWGSREYTGTAGWTFTCKEKAVISNEEELLRKQTAKK</sequence>
<keyword evidence="1" id="KW-0472">Membrane</keyword>
<dbReference type="RefSeq" id="WP_096241438.1">
    <property type="nucleotide sequence ID" value="NZ_LT907978.1"/>
</dbReference>
<evidence type="ECO:0008006" key="4">
    <source>
        <dbReference type="Google" id="ProtNLM"/>
    </source>
</evidence>
<dbReference type="KEGG" id="ehl:EHLA_3228"/>
<name>A0A285PX95_9FIRM</name>
<dbReference type="AlphaFoldDB" id="A0A285PX95"/>
<dbReference type="EMBL" id="LT907978">
    <property type="protein sequence ID" value="SOB73776.1"/>
    <property type="molecule type" value="Genomic_DNA"/>
</dbReference>
<keyword evidence="3" id="KW-1185">Reference proteome</keyword>
<keyword evidence="1" id="KW-0812">Transmembrane</keyword>
<dbReference type="Proteomes" id="UP000217549">
    <property type="component" value="Chromosome I"/>
</dbReference>
<evidence type="ECO:0000313" key="2">
    <source>
        <dbReference type="EMBL" id="SOB73776.1"/>
    </source>
</evidence>